<dbReference type="Proteomes" id="UP000199727">
    <property type="component" value="Unassembled WGS sequence"/>
</dbReference>
<sequence>MARTLQNSLSFWQIRTAMYLQACWPSHRSYPLTKLR</sequence>
<dbReference type="AlphaFoldDB" id="A0A854QRH3"/>
<comment type="caution">
    <text evidence="1">The sequence shown here is derived from an EMBL/GenBank/DDBJ whole genome shotgun (WGS) entry which is preliminary data.</text>
</comment>
<reference evidence="1 2" key="1">
    <citation type="submission" date="2017-06" db="EMBL/GenBank/DDBJ databases">
        <title>Global population genomics of the pathogenic fungus Cryptococcus neoformans var. grubii.</title>
        <authorList>
            <person name="Cuomo C."/>
            <person name="Litvintseva A."/>
            <person name="Chen Y."/>
            <person name="Young S."/>
            <person name="Zeng Q."/>
            <person name="Chapman S."/>
            <person name="Gujja S."/>
            <person name="Saif S."/>
            <person name="Birren B."/>
        </authorList>
    </citation>
    <scope>NUCLEOTIDE SEQUENCE [LARGE SCALE GENOMIC DNA]</scope>
    <source>
        <strain evidence="1 2">Tu259-1</strain>
    </source>
</reference>
<protein>
    <submittedName>
        <fullName evidence="1">Uncharacterized protein</fullName>
    </submittedName>
</protein>
<accession>A0A854QRH3</accession>
<evidence type="ECO:0000313" key="2">
    <source>
        <dbReference type="Proteomes" id="UP000199727"/>
    </source>
</evidence>
<name>A0A854QRH3_CRYNE</name>
<gene>
    <name evidence="1" type="ORF">C361_00328</name>
</gene>
<proteinExistence type="predicted"/>
<dbReference type="EMBL" id="AMKT01000007">
    <property type="protein sequence ID" value="OXG29894.1"/>
    <property type="molecule type" value="Genomic_DNA"/>
</dbReference>
<organism evidence="1 2">
    <name type="scientific">Cryptococcus neoformans Tu259-1</name>
    <dbReference type="NCBI Taxonomy" id="1230072"/>
    <lineage>
        <taxon>Eukaryota</taxon>
        <taxon>Fungi</taxon>
        <taxon>Dikarya</taxon>
        <taxon>Basidiomycota</taxon>
        <taxon>Agaricomycotina</taxon>
        <taxon>Tremellomycetes</taxon>
        <taxon>Tremellales</taxon>
        <taxon>Cryptococcaceae</taxon>
        <taxon>Cryptococcus</taxon>
        <taxon>Cryptococcus neoformans species complex</taxon>
    </lineage>
</organism>
<evidence type="ECO:0000313" key="1">
    <source>
        <dbReference type="EMBL" id="OXG29894.1"/>
    </source>
</evidence>